<evidence type="ECO:0000313" key="2">
    <source>
        <dbReference type="EMBL" id="MBD3931949.1"/>
    </source>
</evidence>
<dbReference type="Proteomes" id="UP000632289">
    <property type="component" value="Unassembled WGS sequence"/>
</dbReference>
<dbReference type="AlphaFoldDB" id="A0A927ICT0"/>
<proteinExistence type="predicted"/>
<sequence length="114" mass="12072">MNTTARAALSIGAIAATFAGTGAVVLLLSRDLHATGTGRTLWLVALTVAAYLVIDWLIDVATRPLVDRLHPQTSLVSCGTPGCPVEIELSGRLHVEDDDRLITLATDHSKHHPA</sequence>
<keyword evidence="1" id="KW-0472">Membrane</keyword>
<accession>A0A927ICT0</accession>
<feature type="transmembrane region" description="Helical" evidence="1">
    <location>
        <begin position="7"/>
        <end position="28"/>
    </location>
</feature>
<name>A0A927ICT0_9ACTN</name>
<dbReference type="EMBL" id="JACXYU010000004">
    <property type="protein sequence ID" value="MBD3931949.1"/>
    <property type="molecule type" value="Genomic_DNA"/>
</dbReference>
<reference evidence="2" key="1">
    <citation type="submission" date="2020-09" db="EMBL/GenBank/DDBJ databases">
        <title>Secondary metabolite and genome analysis of marine Streptomyces chumphonensis KK1-2T.</title>
        <authorList>
            <person name="Phongsopitanun W."/>
            <person name="Kanchanasin P."/>
            <person name="Pittayakhajonwut P."/>
            <person name="Suwanborirux K."/>
            <person name="Tanasupawat S."/>
        </authorList>
    </citation>
    <scope>NUCLEOTIDE SEQUENCE</scope>
    <source>
        <strain evidence="2">KK1-2</strain>
    </source>
</reference>
<gene>
    <name evidence="2" type="ORF">IF129_10315</name>
</gene>
<evidence type="ECO:0000313" key="3">
    <source>
        <dbReference type="Proteomes" id="UP000632289"/>
    </source>
</evidence>
<keyword evidence="3" id="KW-1185">Reference proteome</keyword>
<keyword evidence="1" id="KW-1133">Transmembrane helix</keyword>
<organism evidence="2 3">
    <name type="scientific">Streptomyces chumphonensis</name>
    <dbReference type="NCBI Taxonomy" id="1214925"/>
    <lineage>
        <taxon>Bacteria</taxon>
        <taxon>Bacillati</taxon>
        <taxon>Actinomycetota</taxon>
        <taxon>Actinomycetes</taxon>
        <taxon>Kitasatosporales</taxon>
        <taxon>Streptomycetaceae</taxon>
        <taxon>Streptomyces</taxon>
    </lineage>
</organism>
<feature type="transmembrane region" description="Helical" evidence="1">
    <location>
        <begin position="40"/>
        <end position="58"/>
    </location>
</feature>
<comment type="caution">
    <text evidence="2">The sequence shown here is derived from an EMBL/GenBank/DDBJ whole genome shotgun (WGS) entry which is preliminary data.</text>
</comment>
<keyword evidence="1" id="KW-0812">Transmembrane</keyword>
<evidence type="ECO:0000256" key="1">
    <source>
        <dbReference type="SAM" id="Phobius"/>
    </source>
</evidence>
<dbReference type="RefSeq" id="WP_191209260.1">
    <property type="nucleotide sequence ID" value="NZ_BAABKL010000036.1"/>
</dbReference>
<protein>
    <submittedName>
        <fullName evidence="2">Uncharacterized protein</fullName>
    </submittedName>
</protein>